<feature type="region of interest" description="Disordered" evidence="1">
    <location>
        <begin position="418"/>
        <end position="439"/>
    </location>
</feature>
<dbReference type="Gene3D" id="2.40.10.220">
    <property type="entry name" value="predicted glycosyltransferase like domains"/>
    <property type="match status" value="1"/>
</dbReference>
<feature type="compositionally biased region" description="Basic and acidic residues" evidence="1">
    <location>
        <begin position="424"/>
        <end position="436"/>
    </location>
</feature>
<keyword evidence="4" id="KW-1185">Reference proteome</keyword>
<feature type="domain" description="PilZ" evidence="2">
    <location>
        <begin position="155"/>
        <end position="235"/>
    </location>
</feature>
<name>A0ABV1RMQ0_9ALTE</name>
<sequence length="838" mass="96533">MTKTDPTLAEYGPIIEKLKPTIKSPDFDLVLNNVASDIPKPKRFLIKMELKRLSAPSSRRIDLRGMVDGECSEFEFNGIAHYLDDNSIERFQKGIETYGWYCTGVYEDIMQSVTNQKRQASANNSAQETQAMSTTEHGTISVYPASAIHFGERHLRSEERMNYSMQVEIEASLTDLFKAVTTDISVSGCRLKLQKKYPLQVGQLIYIKFLGLEKEFALGLKDKIQYKITNIEEKSGYIYPKCQRTYDLETHSFDEFLSNFINGNKRRYKLNLDNTVSAIINKGYEQYYLPRITSLPVFINQTDNNLLQASMMLTNDNNKKISGQWLDENNQNCLAQLLSHERLSALSQTNGTVKETIFYGFTHIAKGRVYFYSASIDELNENPELKRVFLAFGSSKKHWMVYRVQMIEVKPEQAHLPLTLPKPSKTDAKFTRDHKPPSPRVLSHISKIKYVLLMTELTTELAKEQYQNNKFELTEVNNLKIFGHSKTEKVPSIEEVAFRYVNLRSQTRYLYKTSVVLSTDFIDKQAYTKDFSISGMQIECGDSINVDRYEKIKIALPDLQQVSAKFKLKNLIYEVVGFNKAKTIVHLKAFEERGSVHTGKAFFEQLIDKNKNKLKAAFMGNVVPGLAEALRNIYVQSALNTAFFIHKRGIRHELKTIGHSSTPNPVINIFKSDHEAGYNLYPMLRNNYLSTFIINILRRLQRHSHPMHEDLLVRVKLSETNVVERFESILASEMRNDSARRIFIQKATQKNILFFALRIFISRTGRPDTDFIASELSYVSQYAIHKAKQLEEELWSVTGVGDIVDITEEVLTRYAFKQEIIDQQMQHRYAVLQNSLDN</sequence>
<accession>A0ABV1RMQ0</accession>
<dbReference type="InterPro" id="IPR009875">
    <property type="entry name" value="PilZ_domain"/>
</dbReference>
<gene>
    <name evidence="3" type="ORF">ABS311_18875</name>
</gene>
<dbReference type="Proteomes" id="UP001467690">
    <property type="component" value="Unassembled WGS sequence"/>
</dbReference>
<proteinExistence type="predicted"/>
<protein>
    <submittedName>
        <fullName evidence="3">PilZ domain-containing protein</fullName>
    </submittedName>
</protein>
<comment type="caution">
    <text evidence="3">The sequence shown here is derived from an EMBL/GenBank/DDBJ whole genome shotgun (WGS) entry which is preliminary data.</text>
</comment>
<dbReference type="RefSeq" id="WP_143872379.1">
    <property type="nucleotide sequence ID" value="NZ_CP041660.1"/>
</dbReference>
<reference evidence="3 4" key="1">
    <citation type="submission" date="2024-06" db="EMBL/GenBank/DDBJ databases">
        <authorList>
            <person name="Chen R.Y."/>
        </authorList>
    </citation>
    <scope>NUCLEOTIDE SEQUENCE [LARGE SCALE GENOMIC DNA]</scope>
    <source>
        <strain evidence="3 4">D2</strain>
    </source>
</reference>
<organism evidence="3 4">
    <name type="scientific">Catenovulum sediminis</name>
    <dbReference type="NCBI Taxonomy" id="1740262"/>
    <lineage>
        <taxon>Bacteria</taxon>
        <taxon>Pseudomonadati</taxon>
        <taxon>Pseudomonadota</taxon>
        <taxon>Gammaproteobacteria</taxon>
        <taxon>Alteromonadales</taxon>
        <taxon>Alteromonadaceae</taxon>
        <taxon>Catenovulum</taxon>
    </lineage>
</organism>
<evidence type="ECO:0000313" key="3">
    <source>
        <dbReference type="EMBL" id="MER2493942.1"/>
    </source>
</evidence>
<dbReference type="Pfam" id="PF07238">
    <property type="entry name" value="PilZ"/>
    <property type="match status" value="1"/>
</dbReference>
<evidence type="ECO:0000256" key="1">
    <source>
        <dbReference type="SAM" id="MobiDB-lite"/>
    </source>
</evidence>
<evidence type="ECO:0000313" key="4">
    <source>
        <dbReference type="Proteomes" id="UP001467690"/>
    </source>
</evidence>
<evidence type="ECO:0000259" key="2">
    <source>
        <dbReference type="Pfam" id="PF07238"/>
    </source>
</evidence>
<dbReference type="EMBL" id="JBELOE010000280">
    <property type="protein sequence ID" value="MER2493942.1"/>
    <property type="molecule type" value="Genomic_DNA"/>
</dbReference>